<dbReference type="PANTHER" id="PTHR34145:SF68">
    <property type="entry name" value="FBD DOMAIN-CONTAINING PROTEIN"/>
    <property type="match status" value="1"/>
</dbReference>
<comment type="caution">
    <text evidence="3">The sequence shown here is derived from an EMBL/GenBank/DDBJ whole genome shotgun (WGS) entry which is preliminary data.</text>
</comment>
<accession>A0ABR0VEZ0</accession>
<feature type="domain" description="F-box" evidence="1">
    <location>
        <begin position="32"/>
        <end position="59"/>
    </location>
</feature>
<name>A0ABR0VEZ0_REHGL</name>
<reference evidence="3 4" key="1">
    <citation type="journal article" date="2021" name="Comput. Struct. Biotechnol. J.">
        <title>De novo genome assembly of the potent medicinal plant Rehmannia glutinosa using nanopore technology.</title>
        <authorList>
            <person name="Ma L."/>
            <person name="Dong C."/>
            <person name="Song C."/>
            <person name="Wang X."/>
            <person name="Zheng X."/>
            <person name="Niu Y."/>
            <person name="Chen S."/>
            <person name="Feng W."/>
        </authorList>
    </citation>
    <scope>NUCLEOTIDE SEQUENCE [LARGE SCALE GENOMIC DNA]</scope>
    <source>
        <strain evidence="3">DH-2019</strain>
    </source>
</reference>
<proteinExistence type="predicted"/>
<evidence type="ECO:0000259" key="2">
    <source>
        <dbReference type="Pfam" id="PF23622"/>
    </source>
</evidence>
<organism evidence="3 4">
    <name type="scientific">Rehmannia glutinosa</name>
    <name type="common">Chinese foxglove</name>
    <dbReference type="NCBI Taxonomy" id="99300"/>
    <lineage>
        <taxon>Eukaryota</taxon>
        <taxon>Viridiplantae</taxon>
        <taxon>Streptophyta</taxon>
        <taxon>Embryophyta</taxon>
        <taxon>Tracheophyta</taxon>
        <taxon>Spermatophyta</taxon>
        <taxon>Magnoliopsida</taxon>
        <taxon>eudicotyledons</taxon>
        <taxon>Gunneridae</taxon>
        <taxon>Pentapetalae</taxon>
        <taxon>asterids</taxon>
        <taxon>lamiids</taxon>
        <taxon>Lamiales</taxon>
        <taxon>Orobanchaceae</taxon>
        <taxon>Rehmannieae</taxon>
        <taxon>Rehmannia</taxon>
    </lineage>
</organism>
<dbReference type="InterPro" id="IPR032675">
    <property type="entry name" value="LRR_dom_sf"/>
</dbReference>
<feature type="domain" description="At1g61320/AtMIF1 LRR" evidence="2">
    <location>
        <begin position="86"/>
        <end position="253"/>
    </location>
</feature>
<dbReference type="PANTHER" id="PTHR34145">
    <property type="entry name" value="OS02G0105600 PROTEIN"/>
    <property type="match status" value="1"/>
</dbReference>
<dbReference type="Gene3D" id="3.80.10.10">
    <property type="entry name" value="Ribonuclease Inhibitor"/>
    <property type="match status" value="1"/>
</dbReference>
<dbReference type="InterPro" id="IPR055357">
    <property type="entry name" value="LRR_At1g61320_AtMIF1"/>
</dbReference>
<evidence type="ECO:0000259" key="1">
    <source>
        <dbReference type="Pfam" id="PF00646"/>
    </source>
</evidence>
<evidence type="ECO:0000313" key="3">
    <source>
        <dbReference type="EMBL" id="KAK6133749.1"/>
    </source>
</evidence>
<dbReference type="SUPFAM" id="SSF81383">
    <property type="entry name" value="F-box domain"/>
    <property type="match status" value="1"/>
</dbReference>
<evidence type="ECO:0000313" key="4">
    <source>
        <dbReference type="Proteomes" id="UP001318860"/>
    </source>
</evidence>
<dbReference type="SUPFAM" id="SSF52047">
    <property type="entry name" value="RNI-like"/>
    <property type="match status" value="1"/>
</dbReference>
<dbReference type="Pfam" id="PF23622">
    <property type="entry name" value="LRR_At1g61320_AtMIF1"/>
    <property type="match status" value="1"/>
</dbReference>
<gene>
    <name evidence="3" type="ORF">DH2020_032460</name>
</gene>
<dbReference type="Proteomes" id="UP001318860">
    <property type="component" value="Unassembled WGS sequence"/>
</dbReference>
<dbReference type="InterPro" id="IPR001810">
    <property type="entry name" value="F-box_dom"/>
</dbReference>
<evidence type="ECO:0008006" key="5">
    <source>
        <dbReference type="Google" id="ProtNLM"/>
    </source>
</evidence>
<protein>
    <recommendedName>
        <fullName evidence="5">F-box domain-containing protein</fullName>
    </recommendedName>
</protein>
<dbReference type="Pfam" id="PF00646">
    <property type="entry name" value="F-box"/>
    <property type="match status" value="1"/>
</dbReference>
<dbReference type="InterPro" id="IPR053772">
    <property type="entry name" value="At1g61320/At1g61330-like"/>
</dbReference>
<sequence>MHFIGSFSDYGSEGGAVLFFVDLQFDCSADRISQLPDDILLFILSLLPFKEAIATSILSLESTKEDHKIVLDNERRNYVRWVDHVIASHKGSSIEEFRVFFNLDKAYEKSIDGWLRFALSRKVQKLELNLTEAAFTRSRKDHEFYTFPYTLMFAVSDSSIDFNFKYLKKLSLNCVNVNGEALEFLLRQCPLLEHLSVSRSLDLTALKIIGPFPSFKRLEIIPCHNLNSVEIRDANLVHLTYRGYKIQFLLENVPMLVEMFIGGMITNE</sequence>
<dbReference type="InterPro" id="IPR036047">
    <property type="entry name" value="F-box-like_dom_sf"/>
</dbReference>
<keyword evidence="4" id="KW-1185">Reference proteome</keyword>
<dbReference type="EMBL" id="JABTTQ020001207">
    <property type="protein sequence ID" value="KAK6133749.1"/>
    <property type="molecule type" value="Genomic_DNA"/>
</dbReference>